<name>A0A5B7E0S0_PORTR</name>
<protein>
    <submittedName>
        <fullName evidence="1">Uncharacterized protein</fullName>
    </submittedName>
</protein>
<evidence type="ECO:0000313" key="2">
    <source>
        <dbReference type="Proteomes" id="UP000324222"/>
    </source>
</evidence>
<comment type="caution">
    <text evidence="1">The sequence shown here is derived from an EMBL/GenBank/DDBJ whole genome shotgun (WGS) entry which is preliminary data.</text>
</comment>
<evidence type="ECO:0000313" key="1">
    <source>
        <dbReference type="EMBL" id="MPC27581.1"/>
    </source>
</evidence>
<sequence>MLQNMKVKDKEQAHIYVVITSQHNSHLLCCSDGLLADIGGADRTQHRPPVGVPLQSKSTRSSPAGRCIPLEPPMGRHSVLLVLIYVHGGHYCSTLTSDHPLPFLKTLRHLHAPGEVAVTGKERFYTHHMGNFSGRSGAEGTGEEQLTYCRRHGLKRPIRGAPPP</sequence>
<proteinExistence type="predicted"/>
<gene>
    <name evidence="1" type="ORF">E2C01_020754</name>
</gene>
<dbReference type="EMBL" id="VSRR010001771">
    <property type="protein sequence ID" value="MPC27581.1"/>
    <property type="molecule type" value="Genomic_DNA"/>
</dbReference>
<dbReference type="Proteomes" id="UP000324222">
    <property type="component" value="Unassembled WGS sequence"/>
</dbReference>
<accession>A0A5B7E0S0</accession>
<reference evidence="1 2" key="1">
    <citation type="submission" date="2019-05" db="EMBL/GenBank/DDBJ databases">
        <title>Another draft genome of Portunus trituberculatus and its Hox gene families provides insights of decapod evolution.</title>
        <authorList>
            <person name="Jeong J.-H."/>
            <person name="Song I."/>
            <person name="Kim S."/>
            <person name="Choi T."/>
            <person name="Kim D."/>
            <person name="Ryu S."/>
            <person name="Kim W."/>
        </authorList>
    </citation>
    <scope>NUCLEOTIDE SEQUENCE [LARGE SCALE GENOMIC DNA]</scope>
    <source>
        <tissue evidence="1">Muscle</tissue>
    </source>
</reference>
<dbReference type="AlphaFoldDB" id="A0A5B7E0S0"/>
<organism evidence="1 2">
    <name type="scientific">Portunus trituberculatus</name>
    <name type="common">Swimming crab</name>
    <name type="synonym">Neptunus trituberculatus</name>
    <dbReference type="NCBI Taxonomy" id="210409"/>
    <lineage>
        <taxon>Eukaryota</taxon>
        <taxon>Metazoa</taxon>
        <taxon>Ecdysozoa</taxon>
        <taxon>Arthropoda</taxon>
        <taxon>Crustacea</taxon>
        <taxon>Multicrustacea</taxon>
        <taxon>Malacostraca</taxon>
        <taxon>Eumalacostraca</taxon>
        <taxon>Eucarida</taxon>
        <taxon>Decapoda</taxon>
        <taxon>Pleocyemata</taxon>
        <taxon>Brachyura</taxon>
        <taxon>Eubrachyura</taxon>
        <taxon>Portunoidea</taxon>
        <taxon>Portunidae</taxon>
        <taxon>Portuninae</taxon>
        <taxon>Portunus</taxon>
    </lineage>
</organism>
<keyword evidence="2" id="KW-1185">Reference proteome</keyword>